<organism evidence="2 3">
    <name type="scientific">Gossypium aridum</name>
    <name type="common">American cotton</name>
    <name type="synonym">Erioxylum aridum</name>
    <dbReference type="NCBI Taxonomy" id="34290"/>
    <lineage>
        <taxon>Eukaryota</taxon>
        <taxon>Viridiplantae</taxon>
        <taxon>Streptophyta</taxon>
        <taxon>Embryophyta</taxon>
        <taxon>Tracheophyta</taxon>
        <taxon>Spermatophyta</taxon>
        <taxon>Magnoliopsida</taxon>
        <taxon>eudicotyledons</taxon>
        <taxon>Gunneridae</taxon>
        <taxon>Pentapetalae</taxon>
        <taxon>rosids</taxon>
        <taxon>malvids</taxon>
        <taxon>Malvales</taxon>
        <taxon>Malvaceae</taxon>
        <taxon>Malvoideae</taxon>
        <taxon>Gossypium</taxon>
    </lineage>
</organism>
<dbReference type="InterPro" id="IPR026960">
    <property type="entry name" value="RVT-Znf"/>
</dbReference>
<sequence length="255" mass="29584">IEDRLQNNNSGESIRVVADLINEESRSCNRDLIISTFNTDIARKILQIPLSKTIHEDIQVWRGGATEIFSVRSSYKLLQESTIDPNDYLQPDSKSFYRKLWNLHMPSKIKITVWKIAWNYIPTFSNLKMRRVLMEGFCSRCGQEEEDSIHVFQREGTNEQCMGFCCGLWVIWTSRNKLIYEDKYSTSWDISKQIKSYILELEGIKERVVTLEASARPRQRVQGANKSIYFDAAFDSQNHRSASGLIVKNEEGKIV</sequence>
<accession>A0A7J8YLI9</accession>
<protein>
    <recommendedName>
        <fullName evidence="1">Reverse transcriptase zinc-binding domain-containing protein</fullName>
    </recommendedName>
</protein>
<feature type="non-terminal residue" evidence="2">
    <location>
        <position position="255"/>
    </location>
</feature>
<comment type="caution">
    <text evidence="2">The sequence shown here is derived from an EMBL/GenBank/DDBJ whole genome shotgun (WGS) entry which is preliminary data.</text>
</comment>
<evidence type="ECO:0000259" key="1">
    <source>
        <dbReference type="Pfam" id="PF13966"/>
    </source>
</evidence>
<proteinExistence type="predicted"/>
<evidence type="ECO:0000313" key="3">
    <source>
        <dbReference type="Proteomes" id="UP000593577"/>
    </source>
</evidence>
<dbReference type="EMBL" id="JABFAA010019557">
    <property type="protein sequence ID" value="MBA0700441.1"/>
    <property type="molecule type" value="Genomic_DNA"/>
</dbReference>
<feature type="domain" description="Reverse transcriptase zinc-binding" evidence="1">
    <location>
        <begin position="69"/>
        <end position="152"/>
    </location>
</feature>
<reference evidence="2 3" key="1">
    <citation type="journal article" date="2019" name="Genome Biol. Evol.">
        <title>Insights into the evolution of the New World diploid cottons (Gossypium, subgenus Houzingenia) based on genome sequencing.</title>
        <authorList>
            <person name="Grover C.E."/>
            <person name="Arick M.A. 2nd"/>
            <person name="Thrash A."/>
            <person name="Conover J.L."/>
            <person name="Sanders W.S."/>
            <person name="Peterson D.G."/>
            <person name="Frelichowski J.E."/>
            <person name="Scheffler J.A."/>
            <person name="Scheffler B.E."/>
            <person name="Wendel J.F."/>
        </authorList>
    </citation>
    <scope>NUCLEOTIDE SEQUENCE [LARGE SCALE GENOMIC DNA]</scope>
    <source>
        <strain evidence="2">185</strain>
        <tissue evidence="2">Leaf</tissue>
    </source>
</reference>
<evidence type="ECO:0000313" key="2">
    <source>
        <dbReference type="EMBL" id="MBA0700441.1"/>
    </source>
</evidence>
<keyword evidence="3" id="KW-1185">Reference proteome</keyword>
<name>A0A7J8YLI9_GOSAI</name>
<dbReference type="Proteomes" id="UP000593577">
    <property type="component" value="Unassembled WGS sequence"/>
</dbReference>
<gene>
    <name evidence="2" type="ORF">Goari_027410</name>
</gene>
<dbReference type="AlphaFoldDB" id="A0A7J8YLI9"/>
<dbReference type="Pfam" id="PF13966">
    <property type="entry name" value="zf-RVT"/>
    <property type="match status" value="1"/>
</dbReference>